<keyword evidence="9" id="KW-0902">Two-component regulatory system</keyword>
<comment type="catalytic activity">
    <reaction evidence="1">
        <text>ATP + protein L-histidine = ADP + protein N-phospho-L-histidine.</text>
        <dbReference type="EC" id="2.7.13.3"/>
    </reaction>
</comment>
<feature type="transmembrane region" description="Helical" evidence="10">
    <location>
        <begin position="12"/>
        <end position="31"/>
    </location>
</feature>
<sequence length="438" mass="48851">MVGHGLSRLRTQLFAFLAALHLLLFALAFLQLRERPWLFVALEAVLVASFVFGVRLLRRALEPLGYTQRLRELLQDQDYAARLRHDGSGSDELGQLVAQFNALLDTLHAERLRIGEQQGFLDRLLEATPSAVIVFDFDGNVSLLNPSAQALNHRDHLLQQMESLPDGASTMLSDPDGRRYRGQRGHFFDRGFARRFLLLEELTEELQSSERATYEKLVRVLGHEVNNTVAATGSVLESLLFYRRQLAASDGEDFATAIGAVKRRNASLGEFIERFTHVAKLPAPELRPCAVQDVVEDILYLYREPCRSRGISIGWRRRDEAGPLPLDRHLIEQALQNLVKNAMEAAHATQQESGGAASVELELVREQEGLRLSVIDSGARLASVPASQLFTPFFSTKKGGQGIGLLLVREVLLRHGFAHRLAPNAAGETSFDIWLPHA</sequence>
<proteinExistence type="predicted"/>
<evidence type="ECO:0000256" key="4">
    <source>
        <dbReference type="ARBA" id="ARBA00022553"/>
    </source>
</evidence>
<dbReference type="InterPro" id="IPR005467">
    <property type="entry name" value="His_kinase_dom"/>
</dbReference>
<dbReference type="Gene3D" id="3.30.565.10">
    <property type="entry name" value="Histidine kinase-like ATPase, C-terminal domain"/>
    <property type="match status" value="1"/>
</dbReference>
<keyword evidence="4" id="KW-0597">Phosphoprotein</keyword>
<feature type="transmembrane region" description="Helical" evidence="10">
    <location>
        <begin position="37"/>
        <end position="57"/>
    </location>
</feature>
<dbReference type="PANTHER" id="PTHR42878">
    <property type="entry name" value="TWO-COMPONENT HISTIDINE KINASE"/>
    <property type="match status" value="1"/>
</dbReference>
<comment type="subcellular location">
    <subcellularLocation>
        <location evidence="2">Membrane</location>
    </subcellularLocation>
</comment>
<dbReference type="GO" id="GO:0007234">
    <property type="term" value="P:osmosensory signaling via phosphorelay pathway"/>
    <property type="evidence" value="ECO:0007669"/>
    <property type="project" value="TreeGrafter"/>
</dbReference>
<evidence type="ECO:0000256" key="9">
    <source>
        <dbReference type="ARBA" id="ARBA00023012"/>
    </source>
</evidence>
<gene>
    <name evidence="13" type="ORF">GM658_02140</name>
</gene>
<dbReference type="SMART" id="SM00387">
    <property type="entry name" value="HATPase_c"/>
    <property type="match status" value="1"/>
</dbReference>
<accession>A0A6L6QA95</accession>
<keyword evidence="5" id="KW-0808">Transferase</keyword>
<organism evidence="13 14">
    <name type="scientific">Massilia eburnea</name>
    <dbReference type="NCBI Taxonomy" id="1776165"/>
    <lineage>
        <taxon>Bacteria</taxon>
        <taxon>Pseudomonadati</taxon>
        <taxon>Pseudomonadota</taxon>
        <taxon>Betaproteobacteria</taxon>
        <taxon>Burkholderiales</taxon>
        <taxon>Oxalobacteraceae</taxon>
        <taxon>Telluria group</taxon>
        <taxon>Massilia</taxon>
    </lineage>
</organism>
<name>A0A6L6QA95_9BURK</name>
<dbReference type="PRINTS" id="PR00344">
    <property type="entry name" value="BCTRLSENSOR"/>
</dbReference>
<evidence type="ECO:0000256" key="1">
    <source>
        <dbReference type="ARBA" id="ARBA00000085"/>
    </source>
</evidence>
<dbReference type="AlphaFoldDB" id="A0A6L6QA95"/>
<dbReference type="EMBL" id="WNKX01000001">
    <property type="protein sequence ID" value="MTW09388.1"/>
    <property type="molecule type" value="Genomic_DNA"/>
</dbReference>
<dbReference type="GO" id="GO:0005524">
    <property type="term" value="F:ATP binding"/>
    <property type="evidence" value="ECO:0007669"/>
    <property type="project" value="UniProtKB-KW"/>
</dbReference>
<keyword evidence="7" id="KW-0418">Kinase</keyword>
<dbReference type="PROSITE" id="PS50109">
    <property type="entry name" value="HIS_KIN"/>
    <property type="match status" value="1"/>
</dbReference>
<evidence type="ECO:0000313" key="14">
    <source>
        <dbReference type="Proteomes" id="UP000472320"/>
    </source>
</evidence>
<keyword evidence="10" id="KW-1133">Transmembrane helix</keyword>
<keyword evidence="10" id="KW-0812">Transmembrane</keyword>
<keyword evidence="6" id="KW-0547">Nucleotide-binding</keyword>
<dbReference type="PANTHER" id="PTHR42878:SF7">
    <property type="entry name" value="SENSOR HISTIDINE KINASE GLRK"/>
    <property type="match status" value="1"/>
</dbReference>
<keyword evidence="8" id="KW-0067">ATP-binding</keyword>
<dbReference type="Pfam" id="PF02518">
    <property type="entry name" value="HATPase_c"/>
    <property type="match status" value="1"/>
</dbReference>
<dbReference type="GO" id="GO:0004673">
    <property type="term" value="F:protein histidine kinase activity"/>
    <property type="evidence" value="ECO:0007669"/>
    <property type="project" value="UniProtKB-EC"/>
</dbReference>
<evidence type="ECO:0000256" key="8">
    <source>
        <dbReference type="ARBA" id="ARBA00022840"/>
    </source>
</evidence>
<keyword evidence="14" id="KW-1185">Reference proteome</keyword>
<dbReference type="InterPro" id="IPR003660">
    <property type="entry name" value="HAMP_dom"/>
</dbReference>
<dbReference type="GO" id="GO:0016020">
    <property type="term" value="C:membrane"/>
    <property type="evidence" value="ECO:0007669"/>
    <property type="project" value="UniProtKB-SubCell"/>
</dbReference>
<evidence type="ECO:0000256" key="7">
    <source>
        <dbReference type="ARBA" id="ARBA00022777"/>
    </source>
</evidence>
<dbReference type="GO" id="GO:0000156">
    <property type="term" value="F:phosphorelay response regulator activity"/>
    <property type="evidence" value="ECO:0007669"/>
    <property type="project" value="TreeGrafter"/>
</dbReference>
<evidence type="ECO:0000313" key="13">
    <source>
        <dbReference type="EMBL" id="MTW09388.1"/>
    </source>
</evidence>
<evidence type="ECO:0000256" key="3">
    <source>
        <dbReference type="ARBA" id="ARBA00012438"/>
    </source>
</evidence>
<dbReference type="Gene3D" id="6.10.340.10">
    <property type="match status" value="1"/>
</dbReference>
<dbReference type="InterPro" id="IPR036890">
    <property type="entry name" value="HATPase_C_sf"/>
</dbReference>
<dbReference type="InterPro" id="IPR003594">
    <property type="entry name" value="HATPase_dom"/>
</dbReference>
<comment type="caution">
    <text evidence="13">The sequence shown here is derived from an EMBL/GenBank/DDBJ whole genome shotgun (WGS) entry which is preliminary data.</text>
</comment>
<dbReference type="EC" id="2.7.13.3" evidence="3"/>
<evidence type="ECO:0000259" key="11">
    <source>
        <dbReference type="PROSITE" id="PS50109"/>
    </source>
</evidence>
<evidence type="ECO:0000256" key="6">
    <source>
        <dbReference type="ARBA" id="ARBA00022741"/>
    </source>
</evidence>
<dbReference type="OrthoDB" id="1931120at2"/>
<protein>
    <recommendedName>
        <fullName evidence="3">histidine kinase</fullName>
        <ecNumber evidence="3">2.7.13.3</ecNumber>
    </recommendedName>
</protein>
<dbReference type="Proteomes" id="UP000472320">
    <property type="component" value="Unassembled WGS sequence"/>
</dbReference>
<feature type="domain" description="HAMP" evidence="12">
    <location>
        <begin position="58"/>
        <end position="112"/>
    </location>
</feature>
<dbReference type="InterPro" id="IPR050351">
    <property type="entry name" value="BphY/WalK/GraS-like"/>
</dbReference>
<feature type="domain" description="Histidine kinase" evidence="11">
    <location>
        <begin position="220"/>
        <end position="438"/>
    </location>
</feature>
<dbReference type="GO" id="GO:0030295">
    <property type="term" value="F:protein kinase activator activity"/>
    <property type="evidence" value="ECO:0007669"/>
    <property type="project" value="TreeGrafter"/>
</dbReference>
<evidence type="ECO:0000259" key="12">
    <source>
        <dbReference type="PROSITE" id="PS50885"/>
    </source>
</evidence>
<keyword evidence="10" id="KW-0472">Membrane</keyword>
<evidence type="ECO:0000256" key="5">
    <source>
        <dbReference type="ARBA" id="ARBA00022679"/>
    </source>
</evidence>
<evidence type="ECO:0000256" key="10">
    <source>
        <dbReference type="SAM" id="Phobius"/>
    </source>
</evidence>
<reference evidence="13 14" key="1">
    <citation type="submission" date="2019-11" db="EMBL/GenBank/DDBJ databases">
        <title>Type strains purchased from KCTC, JCM and DSMZ.</title>
        <authorList>
            <person name="Lu H."/>
        </authorList>
    </citation>
    <scope>NUCLEOTIDE SEQUENCE [LARGE SCALE GENOMIC DNA]</scope>
    <source>
        <strain evidence="13 14">JCM 31587</strain>
    </source>
</reference>
<dbReference type="PROSITE" id="PS50885">
    <property type="entry name" value="HAMP"/>
    <property type="match status" value="1"/>
</dbReference>
<dbReference type="InterPro" id="IPR004358">
    <property type="entry name" value="Sig_transdc_His_kin-like_C"/>
</dbReference>
<dbReference type="RefSeq" id="WP_155452352.1">
    <property type="nucleotide sequence ID" value="NZ_WNKX01000001.1"/>
</dbReference>
<evidence type="ECO:0000256" key="2">
    <source>
        <dbReference type="ARBA" id="ARBA00004370"/>
    </source>
</evidence>
<dbReference type="SUPFAM" id="SSF55874">
    <property type="entry name" value="ATPase domain of HSP90 chaperone/DNA topoisomerase II/histidine kinase"/>
    <property type="match status" value="1"/>
</dbReference>